<evidence type="ECO:0000256" key="12">
    <source>
        <dbReference type="ARBA" id="ARBA00023152"/>
    </source>
</evidence>
<dbReference type="GO" id="GO:0004743">
    <property type="term" value="F:pyruvate kinase activity"/>
    <property type="evidence" value="ECO:0007669"/>
    <property type="project" value="UniProtKB-EC"/>
</dbReference>
<dbReference type="EC" id="2.7.1.40" evidence="4 14"/>
<dbReference type="NCBIfam" id="NF004978">
    <property type="entry name" value="PRK06354.1"/>
    <property type="match status" value="1"/>
</dbReference>
<evidence type="ECO:0000256" key="6">
    <source>
        <dbReference type="ARBA" id="ARBA00022679"/>
    </source>
</evidence>
<dbReference type="Gene3D" id="3.40.1380.20">
    <property type="entry name" value="Pyruvate kinase, C-terminal domain"/>
    <property type="match status" value="1"/>
</dbReference>
<reference evidence="18 19" key="1">
    <citation type="submission" date="2020-08" db="EMBL/GenBank/DDBJ databases">
        <title>Genome public.</title>
        <authorList>
            <person name="Liu C."/>
            <person name="Sun Q."/>
        </authorList>
    </citation>
    <scope>NUCLEOTIDE SEQUENCE [LARGE SCALE GENOMIC DNA]</scope>
    <source>
        <strain evidence="18 19">BX0805</strain>
    </source>
</reference>
<organism evidence="18 19">
    <name type="scientific">Roseburia yibonii</name>
    <dbReference type="NCBI Taxonomy" id="2763063"/>
    <lineage>
        <taxon>Bacteria</taxon>
        <taxon>Bacillati</taxon>
        <taxon>Bacillota</taxon>
        <taxon>Clostridia</taxon>
        <taxon>Lachnospirales</taxon>
        <taxon>Lachnospiraceae</taxon>
        <taxon>Roseburia</taxon>
    </lineage>
</organism>
<keyword evidence="10" id="KW-0067">ATP-binding</keyword>
<comment type="cofactor">
    <cofactor evidence="1">
        <name>K(+)</name>
        <dbReference type="ChEBI" id="CHEBI:29103"/>
    </cofactor>
</comment>
<evidence type="ECO:0000256" key="2">
    <source>
        <dbReference type="ARBA" id="ARBA00004997"/>
    </source>
</evidence>
<evidence type="ECO:0000256" key="11">
    <source>
        <dbReference type="ARBA" id="ARBA00022842"/>
    </source>
</evidence>
<evidence type="ECO:0000256" key="3">
    <source>
        <dbReference type="ARBA" id="ARBA00008663"/>
    </source>
</evidence>
<dbReference type="Gene3D" id="2.40.33.10">
    <property type="entry name" value="PK beta-barrel domain-like"/>
    <property type="match status" value="1"/>
</dbReference>
<evidence type="ECO:0000256" key="10">
    <source>
        <dbReference type="ARBA" id="ARBA00022840"/>
    </source>
</evidence>
<evidence type="ECO:0000256" key="13">
    <source>
        <dbReference type="ARBA" id="ARBA00023317"/>
    </source>
</evidence>
<dbReference type="PROSITE" id="PS00110">
    <property type="entry name" value="PYRUVATE_KINASE"/>
    <property type="match status" value="1"/>
</dbReference>
<dbReference type="InterPro" id="IPR015795">
    <property type="entry name" value="Pyrv_Knase_C"/>
</dbReference>
<dbReference type="PRINTS" id="PR01050">
    <property type="entry name" value="PYRUVTKNASE"/>
</dbReference>
<evidence type="ECO:0000256" key="9">
    <source>
        <dbReference type="ARBA" id="ARBA00022777"/>
    </source>
</evidence>
<keyword evidence="7" id="KW-0479">Metal-binding</keyword>
<dbReference type="InterPro" id="IPR015806">
    <property type="entry name" value="Pyrv_Knase_insert_dom_sf"/>
</dbReference>
<proteinExistence type="inferred from homology"/>
<feature type="domain" description="Pyruvate kinase barrel" evidence="16">
    <location>
        <begin position="1"/>
        <end position="322"/>
    </location>
</feature>
<dbReference type="SUPFAM" id="SSF52935">
    <property type="entry name" value="PK C-terminal domain-like"/>
    <property type="match status" value="1"/>
</dbReference>
<dbReference type="InterPro" id="IPR011037">
    <property type="entry name" value="Pyrv_Knase-like_insert_dom_sf"/>
</dbReference>
<dbReference type="GO" id="GO:0016301">
    <property type="term" value="F:kinase activity"/>
    <property type="evidence" value="ECO:0007669"/>
    <property type="project" value="UniProtKB-KW"/>
</dbReference>
<dbReference type="InterPro" id="IPR015813">
    <property type="entry name" value="Pyrv/PenolPyrv_kinase-like_dom"/>
</dbReference>
<dbReference type="Proteomes" id="UP000621540">
    <property type="component" value="Unassembled WGS sequence"/>
</dbReference>
<gene>
    <name evidence="18" type="primary">pyk</name>
    <name evidence="18" type="ORF">H8Z76_10820</name>
</gene>
<feature type="domain" description="Pyruvate kinase C-terminal" evidence="17">
    <location>
        <begin position="356"/>
        <end position="468"/>
    </location>
</feature>
<comment type="caution">
    <text evidence="18">The sequence shown here is derived from an EMBL/GenBank/DDBJ whole genome shotgun (WGS) entry which is preliminary data.</text>
</comment>
<dbReference type="NCBIfam" id="NF004491">
    <property type="entry name" value="PRK05826.1"/>
    <property type="match status" value="1"/>
</dbReference>
<keyword evidence="13 18" id="KW-0670">Pyruvate</keyword>
<keyword evidence="9 15" id="KW-0418">Kinase</keyword>
<dbReference type="EMBL" id="JACOQH010000008">
    <property type="protein sequence ID" value="MBC5754498.1"/>
    <property type="molecule type" value="Genomic_DNA"/>
</dbReference>
<dbReference type="SUPFAM" id="SSF51621">
    <property type="entry name" value="Phosphoenolpyruvate/pyruvate domain"/>
    <property type="match status" value="1"/>
</dbReference>
<keyword evidence="6 15" id="KW-0808">Transferase</keyword>
<keyword evidence="12 15" id="KW-0324">Glycolysis</keyword>
<evidence type="ECO:0000313" key="19">
    <source>
        <dbReference type="Proteomes" id="UP000621540"/>
    </source>
</evidence>
<comment type="similarity">
    <text evidence="3 15">Belongs to the pyruvate kinase family.</text>
</comment>
<comment type="pathway">
    <text evidence="2 15">Carbohydrate degradation; glycolysis; pyruvate from D-glyceraldehyde 3-phosphate: step 5/5.</text>
</comment>
<name>A0ABR7IC96_9FIRM</name>
<evidence type="ECO:0000256" key="7">
    <source>
        <dbReference type="ARBA" id="ARBA00022723"/>
    </source>
</evidence>
<keyword evidence="11 15" id="KW-0460">Magnesium</keyword>
<protein>
    <recommendedName>
        <fullName evidence="5 14">Pyruvate kinase</fullName>
        <ecNumber evidence="4 14">2.7.1.40</ecNumber>
    </recommendedName>
</protein>
<evidence type="ECO:0000259" key="17">
    <source>
        <dbReference type="Pfam" id="PF02887"/>
    </source>
</evidence>
<evidence type="ECO:0000256" key="4">
    <source>
        <dbReference type="ARBA" id="ARBA00012142"/>
    </source>
</evidence>
<comment type="catalytic activity">
    <reaction evidence="15">
        <text>pyruvate + ATP = phosphoenolpyruvate + ADP + H(+)</text>
        <dbReference type="Rhea" id="RHEA:18157"/>
        <dbReference type="ChEBI" id="CHEBI:15361"/>
        <dbReference type="ChEBI" id="CHEBI:15378"/>
        <dbReference type="ChEBI" id="CHEBI:30616"/>
        <dbReference type="ChEBI" id="CHEBI:58702"/>
        <dbReference type="ChEBI" id="CHEBI:456216"/>
        <dbReference type="EC" id="2.7.1.40"/>
    </reaction>
</comment>
<dbReference type="RefSeq" id="WP_022515478.1">
    <property type="nucleotide sequence ID" value="NZ_JACOQH010000008.1"/>
</dbReference>
<dbReference type="NCBIfam" id="TIGR01064">
    <property type="entry name" value="pyruv_kin"/>
    <property type="match status" value="1"/>
</dbReference>
<dbReference type="Pfam" id="PF00224">
    <property type="entry name" value="PK"/>
    <property type="match status" value="1"/>
</dbReference>
<dbReference type="InterPro" id="IPR001697">
    <property type="entry name" value="Pyr_Knase"/>
</dbReference>
<dbReference type="PANTHER" id="PTHR11817">
    <property type="entry name" value="PYRUVATE KINASE"/>
    <property type="match status" value="1"/>
</dbReference>
<keyword evidence="19" id="KW-1185">Reference proteome</keyword>
<evidence type="ECO:0000256" key="1">
    <source>
        <dbReference type="ARBA" id="ARBA00001958"/>
    </source>
</evidence>
<dbReference type="InterPro" id="IPR036918">
    <property type="entry name" value="Pyrv_Knase_C_sf"/>
</dbReference>
<accession>A0ABR7IC96</accession>
<evidence type="ECO:0000256" key="14">
    <source>
        <dbReference type="NCBIfam" id="TIGR01064"/>
    </source>
</evidence>
<dbReference type="InterPro" id="IPR040442">
    <property type="entry name" value="Pyrv_kinase-like_dom_sf"/>
</dbReference>
<evidence type="ECO:0000313" key="18">
    <source>
        <dbReference type="EMBL" id="MBC5754498.1"/>
    </source>
</evidence>
<keyword evidence="8" id="KW-0547">Nucleotide-binding</keyword>
<sequence>MRKTKIICTMGPSTEKGDTLKKLIEAGMNVARMNFSHGDFDEHGGRLKSLRKYSKELGLPVAALLDTKGPEIRLGDFEAGRVELKEGQEFTLTARDILGTEKEVSITYKQLPKDVKPGSSILLDDGLIGLEVKEVSGDDIVCTVMNGGPVSNHKGVNVPGTDLSMDYLSEKDKADLIWGAENDVDFIAASFVREAADVIAIRDLLKAHGGEKIQIIAKIENEQGVRNIDGILEAADGIMVARGDMGVEIPCEEVPVVQKNLIKKANQAGKIVVTATQMLDSMIKNPRPTRAEATDVANAIYDGTVAIMLSGETAAGAYPVEALKTMVKIAERTEKDINYRRRFFENDRKANPDVTDAICHATCTTALDLKAKAIISVTKSGRSAKMVSRYKPDCDIVACAMDEKVCRQLNLAWGVTPLLLDEQKEVFDLFDEAVAVAAKEKGLQKGDTVVITSGVPIGMSGTTNMLKVQNV</sequence>
<evidence type="ECO:0000259" key="16">
    <source>
        <dbReference type="Pfam" id="PF00224"/>
    </source>
</evidence>
<dbReference type="Pfam" id="PF02887">
    <property type="entry name" value="PK_C"/>
    <property type="match status" value="1"/>
</dbReference>
<dbReference type="Gene3D" id="3.20.20.60">
    <property type="entry name" value="Phosphoenolpyruvate-binding domains"/>
    <property type="match status" value="1"/>
</dbReference>
<dbReference type="InterPro" id="IPR015793">
    <property type="entry name" value="Pyrv_Knase_brl"/>
</dbReference>
<evidence type="ECO:0000256" key="5">
    <source>
        <dbReference type="ARBA" id="ARBA00018587"/>
    </source>
</evidence>
<dbReference type="SUPFAM" id="SSF50800">
    <property type="entry name" value="PK beta-barrel domain-like"/>
    <property type="match status" value="1"/>
</dbReference>
<dbReference type="InterPro" id="IPR018209">
    <property type="entry name" value="Pyrv_Knase_AS"/>
</dbReference>
<evidence type="ECO:0000256" key="15">
    <source>
        <dbReference type="RuleBase" id="RU000504"/>
    </source>
</evidence>
<evidence type="ECO:0000256" key="8">
    <source>
        <dbReference type="ARBA" id="ARBA00022741"/>
    </source>
</evidence>